<feature type="compositionally biased region" description="Polar residues" evidence="3">
    <location>
        <begin position="39"/>
        <end position="50"/>
    </location>
</feature>
<reference evidence="4" key="2">
    <citation type="submission" date="2025-09" db="UniProtKB">
        <authorList>
            <consortium name="Ensembl"/>
        </authorList>
    </citation>
    <scope>IDENTIFICATION</scope>
</reference>
<feature type="compositionally biased region" description="Basic and acidic residues" evidence="3">
    <location>
        <begin position="334"/>
        <end position="354"/>
    </location>
</feature>
<accession>A0A3Q2ZYH8</accession>
<feature type="compositionally biased region" description="Basic and acidic residues" evidence="3">
    <location>
        <begin position="184"/>
        <end position="199"/>
    </location>
</feature>
<dbReference type="RefSeq" id="XP_017280625.1">
    <property type="nucleotide sequence ID" value="XM_017425136.3"/>
</dbReference>
<keyword evidence="1 2" id="KW-0175">Coiled coil</keyword>
<dbReference type="GO" id="GO:0016020">
    <property type="term" value="C:membrane"/>
    <property type="evidence" value="ECO:0007669"/>
    <property type="project" value="TreeGrafter"/>
</dbReference>
<evidence type="ECO:0000313" key="5">
    <source>
        <dbReference type="Proteomes" id="UP000264800"/>
    </source>
</evidence>
<feature type="compositionally biased region" description="Pro residues" evidence="3">
    <location>
        <begin position="104"/>
        <end position="116"/>
    </location>
</feature>
<dbReference type="STRING" id="37003.ENSKMAP00000003424"/>
<feature type="compositionally biased region" description="Basic and acidic residues" evidence="3">
    <location>
        <begin position="378"/>
        <end position="446"/>
    </location>
</feature>
<protein>
    <submittedName>
        <fullName evidence="4">Pre-B-cell leukemia homeobox interacting protein 1b</fullName>
    </submittedName>
</protein>
<keyword evidence="5" id="KW-1185">Reference proteome</keyword>
<feature type="compositionally biased region" description="Basic and acidic residues" evidence="3">
    <location>
        <begin position="610"/>
        <end position="639"/>
    </location>
</feature>
<evidence type="ECO:0000313" key="4">
    <source>
        <dbReference type="Ensembl" id="ENSKMAP00000003424.1"/>
    </source>
</evidence>
<feature type="region of interest" description="Disordered" evidence="3">
    <location>
        <begin position="793"/>
        <end position="813"/>
    </location>
</feature>
<dbReference type="OrthoDB" id="8937543at2759"/>
<dbReference type="Ensembl" id="ENSKMAT00000003488.1">
    <property type="protein sequence ID" value="ENSKMAP00000003424.1"/>
    <property type="gene ID" value="ENSKMAG00000002607.1"/>
</dbReference>
<dbReference type="GeneTree" id="ENSGT00730000111747"/>
<proteinExistence type="predicted"/>
<sequence>MSGGSGTNNSWTILSSEESVAETLRPFTAGAEQHEGSPASPTGPSESDQPAKSADSAEGLPVGDHPVPERNPAELGSAPPPPEVSATSEHDDNASPTAGRAEGPPRPGSDPEPSPGSCPLLTPSPDGPPPGQAEFAPTEEQLTEEESRPLRSERDLRQNGEEPEQGARTADSGKRAEVDEDRPEETAERGEPEARRKEPLLAALEQIGRREEEDEEEEFQVPQQGNGSVFSLNKCILGAVILLAFGTIFFSGVFVDLNEESDHAVGELRDAEAAGKQDWLGPEAPPHADAGSSELLNKLAEGSQQISALRAQLQAQKEELKVAKERAAEGAQERLLWEEVEKENTAGETARADVSHSTPPPPGQPEDGSQVTAGSTDRQTRKLWDNQKEKKDLKRDKYETGERKQPKERGKSARKEGEERELNNGGKKEWKKEKHEAGIFGKERDKAGKHKRQGDEGKDWKREKSGRGDDGKLWKEERERKKGKHENVNGGKERGKEEKRDWQKGSEGWKGEKDWKKGKDGKEKWERKTRKEAGETGEWKKDGERRDKNSKEGKAKNERKQWEDGKNRGRDGAGRDERKSQTEEEWRRRDEELDQWKRGAQREKKRQKEWKKEQSKSLKTKTEHRPAESPEHDDDEHLYGEQNPAHSHRRPSVGQPGFWLQQRERLRRDPRPPRRCDSPESCAQAERLLPVTLPEFQAVLQPYLSKAEGAGVGTAHTQELRGLAAEFFEDGVFVHEQMSFRDFAEDLGDVLEDLVEGEDGDEDEDGDGEDSAIEDEMEEFAKEVLKRFSVPDVGERERRMMGERRKESGQERG</sequence>
<dbReference type="PANTHER" id="PTHR28638:SF3">
    <property type="entry name" value="PRE-B-CELL LEUKEMIA TRANSCRIPTION FACTOR-INTERACTING PROTEIN 1 ISOFORM X1"/>
    <property type="match status" value="1"/>
</dbReference>
<evidence type="ECO:0000256" key="1">
    <source>
        <dbReference type="ARBA" id="ARBA00023054"/>
    </source>
</evidence>
<dbReference type="Proteomes" id="UP000264800">
    <property type="component" value="Unplaced"/>
</dbReference>
<dbReference type="PANTHER" id="PTHR28638">
    <property type="entry name" value="CELL CYCLE PROGRESSION PROTEIN 1"/>
    <property type="match status" value="1"/>
</dbReference>
<dbReference type="InterPro" id="IPR051990">
    <property type="entry name" value="CCPG1/PBIP1"/>
</dbReference>
<name>A0A3Q2ZYH8_KRYMA</name>
<feature type="compositionally biased region" description="Basic and acidic residues" evidence="3">
    <location>
        <begin position="145"/>
        <end position="160"/>
    </location>
</feature>
<dbReference type="GeneID" id="108241159"/>
<feature type="compositionally biased region" description="Polar residues" evidence="3">
    <location>
        <begin position="7"/>
        <end position="18"/>
    </location>
</feature>
<dbReference type="AlphaFoldDB" id="A0A3Q2ZYH8"/>
<feature type="compositionally biased region" description="Polar residues" evidence="3">
    <location>
        <begin position="367"/>
        <end position="377"/>
    </location>
</feature>
<feature type="region of interest" description="Disordered" evidence="3">
    <location>
        <begin position="752"/>
        <end position="777"/>
    </location>
</feature>
<organism evidence="4 5">
    <name type="scientific">Kryptolebias marmoratus</name>
    <name type="common">Mangrove killifish</name>
    <name type="synonym">Rivulus marmoratus</name>
    <dbReference type="NCBI Taxonomy" id="37003"/>
    <lineage>
        <taxon>Eukaryota</taxon>
        <taxon>Metazoa</taxon>
        <taxon>Chordata</taxon>
        <taxon>Craniata</taxon>
        <taxon>Vertebrata</taxon>
        <taxon>Euteleostomi</taxon>
        <taxon>Actinopterygii</taxon>
        <taxon>Neopterygii</taxon>
        <taxon>Teleostei</taxon>
        <taxon>Neoteleostei</taxon>
        <taxon>Acanthomorphata</taxon>
        <taxon>Ovalentaria</taxon>
        <taxon>Atherinomorphae</taxon>
        <taxon>Cyprinodontiformes</taxon>
        <taxon>Rivulidae</taxon>
        <taxon>Kryptolebias</taxon>
    </lineage>
</organism>
<feature type="region of interest" description="Disordered" evidence="3">
    <location>
        <begin position="1"/>
        <end position="224"/>
    </location>
</feature>
<reference evidence="4" key="1">
    <citation type="submission" date="2025-08" db="UniProtKB">
        <authorList>
            <consortium name="Ensembl"/>
        </authorList>
    </citation>
    <scope>IDENTIFICATION</scope>
</reference>
<evidence type="ECO:0000256" key="3">
    <source>
        <dbReference type="SAM" id="MobiDB-lite"/>
    </source>
</evidence>
<dbReference type="CTD" id="553293"/>
<feature type="compositionally biased region" description="Basic and acidic residues" evidence="3">
    <location>
        <begin position="453"/>
        <end position="602"/>
    </location>
</feature>
<feature type="coiled-coil region" evidence="2">
    <location>
        <begin position="299"/>
        <end position="333"/>
    </location>
</feature>
<feature type="region of interest" description="Disordered" evidence="3">
    <location>
        <begin position="334"/>
        <end position="681"/>
    </location>
</feature>
<feature type="compositionally biased region" description="Basic and acidic residues" evidence="3">
    <location>
        <begin position="662"/>
        <end position="678"/>
    </location>
</feature>
<evidence type="ECO:0000256" key="2">
    <source>
        <dbReference type="SAM" id="Coils"/>
    </source>
</evidence>